<evidence type="ECO:0000313" key="4">
    <source>
        <dbReference type="Proteomes" id="UP000027120"/>
    </source>
</evidence>
<dbReference type="GO" id="GO:0006508">
    <property type="term" value="P:proteolysis"/>
    <property type="evidence" value="ECO:0007669"/>
    <property type="project" value="InterPro"/>
</dbReference>
<dbReference type="Gene3D" id="3.40.50.200">
    <property type="entry name" value="Peptidase S8/S53 domain"/>
    <property type="match status" value="1"/>
</dbReference>
<proteinExistence type="inferred from homology"/>
<dbReference type="Gene3D" id="3.50.30.30">
    <property type="match status" value="1"/>
</dbReference>
<gene>
    <name evidence="3" type="ORF">CISIN_1g036969mg</name>
</gene>
<evidence type="ECO:0008006" key="5">
    <source>
        <dbReference type="Google" id="ProtNLM"/>
    </source>
</evidence>
<reference evidence="3 4" key="1">
    <citation type="submission" date="2014-04" db="EMBL/GenBank/DDBJ databases">
        <authorList>
            <consortium name="International Citrus Genome Consortium"/>
            <person name="Gmitter F."/>
            <person name="Chen C."/>
            <person name="Farmerie W."/>
            <person name="Harkins T."/>
            <person name="Desany B."/>
            <person name="Mohiuddin M."/>
            <person name="Kodira C."/>
            <person name="Borodovsky M."/>
            <person name="Lomsadze A."/>
            <person name="Burns P."/>
            <person name="Jenkins J."/>
            <person name="Prochnik S."/>
            <person name="Shu S."/>
            <person name="Chapman J."/>
            <person name="Pitluck S."/>
            <person name="Schmutz J."/>
            <person name="Rokhsar D."/>
        </authorList>
    </citation>
    <scope>NUCLEOTIDE SEQUENCE</scope>
</reference>
<name>A0A067DN77_CITSI</name>
<protein>
    <recommendedName>
        <fullName evidence="5">Subtilisin-like protease fibronectin type-III domain-containing protein</fullName>
    </recommendedName>
</protein>
<accession>A0A067DN77</accession>
<dbReference type="EMBL" id="KK786148">
    <property type="protein sequence ID" value="KDO40056.1"/>
    <property type="molecule type" value="Genomic_DNA"/>
</dbReference>
<organism evidence="3 4">
    <name type="scientific">Citrus sinensis</name>
    <name type="common">Sweet orange</name>
    <name type="synonym">Citrus aurantium var. sinensis</name>
    <dbReference type="NCBI Taxonomy" id="2711"/>
    <lineage>
        <taxon>Eukaryota</taxon>
        <taxon>Viridiplantae</taxon>
        <taxon>Streptophyta</taxon>
        <taxon>Embryophyta</taxon>
        <taxon>Tracheophyta</taxon>
        <taxon>Spermatophyta</taxon>
        <taxon>Magnoliopsida</taxon>
        <taxon>eudicotyledons</taxon>
        <taxon>Gunneridae</taxon>
        <taxon>Pentapetalae</taxon>
        <taxon>rosids</taxon>
        <taxon>malvids</taxon>
        <taxon>Sapindales</taxon>
        <taxon>Rutaceae</taxon>
        <taxon>Aurantioideae</taxon>
        <taxon>Citrus</taxon>
    </lineage>
</organism>
<evidence type="ECO:0000313" key="3">
    <source>
        <dbReference type="EMBL" id="KDO40056.1"/>
    </source>
</evidence>
<dbReference type="PANTHER" id="PTHR10795">
    <property type="entry name" value="PROPROTEIN CONVERTASE SUBTILISIN/KEXIN"/>
    <property type="match status" value="1"/>
</dbReference>
<dbReference type="GO" id="GO:0004252">
    <property type="term" value="F:serine-type endopeptidase activity"/>
    <property type="evidence" value="ECO:0007669"/>
    <property type="project" value="InterPro"/>
</dbReference>
<dbReference type="InterPro" id="IPR036852">
    <property type="entry name" value="Peptidase_S8/S53_dom_sf"/>
</dbReference>
<dbReference type="Proteomes" id="UP000027120">
    <property type="component" value="Unassembled WGS sequence"/>
</dbReference>
<evidence type="ECO:0000256" key="1">
    <source>
        <dbReference type="ARBA" id="ARBA00011073"/>
    </source>
</evidence>
<dbReference type="AlphaFoldDB" id="A0A067DN77"/>
<dbReference type="InterPro" id="IPR045051">
    <property type="entry name" value="SBT"/>
</dbReference>
<comment type="similarity">
    <text evidence="1">Belongs to the peptidase S8 family.</text>
</comment>
<keyword evidence="2" id="KW-0732">Signal</keyword>
<evidence type="ECO:0000256" key="2">
    <source>
        <dbReference type="ARBA" id="ARBA00022729"/>
    </source>
</evidence>
<dbReference type="STRING" id="2711.A0A067DN77"/>
<feature type="non-terminal residue" evidence="3">
    <location>
        <position position="1"/>
    </location>
</feature>
<sequence>GQAFYNGKEDLNKFYPIVIGKDIAAYDADEGSARSCESGTLNATLVRGKFIICFQSQSQSCHLTVLLMKIFMRRNPRVRFRFTKTVIGQQISPEVAYFSSRGSSSLSSSFISMGCAARHCSSGVTIPASWSPVSTLEQTVMSLRITHPSLKDEYAQSIVAEGAPHKHYGGGHVNPNKAVDPGLAYGKEVSDYARFLCAMGYNMQICNDKSTKFLATNVSPVNSGRTARVQAPAGTTVRVEPSIFNSTGKNLKF</sequence>
<keyword evidence="4" id="KW-1185">Reference proteome</keyword>